<sequence length="107" mass="11970">MGATDLSYSPNPSPTIPSLTKYLNLAITLSPSPANYSTPQCPYYRTLHFLFACHVHHHTPREAASIHISRHLSTLQTAHNAHIRACHETLVRELRGENASVWTCHVC</sequence>
<protein>
    <submittedName>
        <fullName evidence="1">Uncharacterized protein</fullName>
    </submittedName>
</protein>
<dbReference type="InParanoid" id="A0A177BZH8"/>
<name>A0A177BZH8_9PLEO</name>
<dbReference type="Proteomes" id="UP000077069">
    <property type="component" value="Unassembled WGS sequence"/>
</dbReference>
<dbReference type="RefSeq" id="XP_018030990.1">
    <property type="nucleotide sequence ID" value="XM_018179462.1"/>
</dbReference>
<gene>
    <name evidence="1" type="ORF">CC84DRAFT_1168696</name>
</gene>
<organism evidence="1 2">
    <name type="scientific">Paraphaeosphaeria sporulosa</name>
    <dbReference type="NCBI Taxonomy" id="1460663"/>
    <lineage>
        <taxon>Eukaryota</taxon>
        <taxon>Fungi</taxon>
        <taxon>Dikarya</taxon>
        <taxon>Ascomycota</taxon>
        <taxon>Pezizomycotina</taxon>
        <taxon>Dothideomycetes</taxon>
        <taxon>Pleosporomycetidae</taxon>
        <taxon>Pleosporales</taxon>
        <taxon>Massarineae</taxon>
        <taxon>Didymosphaeriaceae</taxon>
        <taxon>Paraphaeosphaeria</taxon>
    </lineage>
</organism>
<reference evidence="1 2" key="1">
    <citation type="submission" date="2016-05" db="EMBL/GenBank/DDBJ databases">
        <title>Comparative analysis of secretome profiles of manganese(II)-oxidizing ascomycete fungi.</title>
        <authorList>
            <consortium name="DOE Joint Genome Institute"/>
            <person name="Zeiner C.A."/>
            <person name="Purvine S.O."/>
            <person name="Zink E.M."/>
            <person name="Wu S."/>
            <person name="Pasa-Tolic L."/>
            <person name="Chaput D.L."/>
            <person name="Haridas S."/>
            <person name="Grigoriev I.V."/>
            <person name="Santelli C.M."/>
            <person name="Hansel C.M."/>
        </authorList>
    </citation>
    <scope>NUCLEOTIDE SEQUENCE [LARGE SCALE GENOMIC DNA]</scope>
    <source>
        <strain evidence="1 2">AP3s5-JAC2a</strain>
    </source>
</reference>
<keyword evidence="2" id="KW-1185">Reference proteome</keyword>
<evidence type="ECO:0000313" key="1">
    <source>
        <dbReference type="EMBL" id="OAG00625.1"/>
    </source>
</evidence>
<dbReference type="GeneID" id="28762948"/>
<accession>A0A177BZH8</accession>
<dbReference type="AlphaFoldDB" id="A0A177BZH8"/>
<dbReference type="EMBL" id="KV441559">
    <property type="protein sequence ID" value="OAG00625.1"/>
    <property type="molecule type" value="Genomic_DNA"/>
</dbReference>
<proteinExistence type="predicted"/>
<evidence type="ECO:0000313" key="2">
    <source>
        <dbReference type="Proteomes" id="UP000077069"/>
    </source>
</evidence>